<name>A0A2X2LNA9_SPHMU</name>
<evidence type="ECO:0000313" key="2">
    <source>
        <dbReference type="Proteomes" id="UP000251241"/>
    </source>
</evidence>
<dbReference type="Pfam" id="PF08867">
    <property type="entry name" value="FRG"/>
    <property type="match status" value="1"/>
</dbReference>
<dbReference type="Proteomes" id="UP000251241">
    <property type="component" value="Unassembled WGS sequence"/>
</dbReference>
<dbReference type="GeneID" id="97180199"/>
<organism evidence="1 2">
    <name type="scientific">Sphingobacterium multivorum</name>
    <dbReference type="NCBI Taxonomy" id="28454"/>
    <lineage>
        <taxon>Bacteria</taxon>
        <taxon>Pseudomonadati</taxon>
        <taxon>Bacteroidota</taxon>
        <taxon>Sphingobacteriia</taxon>
        <taxon>Sphingobacteriales</taxon>
        <taxon>Sphingobacteriaceae</taxon>
        <taxon>Sphingobacterium</taxon>
    </lineage>
</organism>
<gene>
    <name evidence="1" type="ORF">NCTC11343_05400</name>
</gene>
<dbReference type="AlphaFoldDB" id="A0A2X2LNA9"/>
<evidence type="ECO:0000313" key="1">
    <source>
        <dbReference type="EMBL" id="SPZ94589.1"/>
    </source>
</evidence>
<dbReference type="InterPro" id="IPR014966">
    <property type="entry name" value="FRG-dom"/>
</dbReference>
<proteinExistence type="predicted"/>
<sequence length="362" mass="42448">MRRIHGKLPPELLKHTTPKTVGKDSGFKISSFRELVEQIAKLSYLNKDYLLFFRGQKNDYRNSNNNSTFYPTIYRSNYLSQPELDFRFEKLSSASKILVELLKQNNISGVSEIERKKYIQWSILQHYEVTETPFIDVTQSLRVACSFAQLDNDQPNAFIYVFGLPYYSNRISINSEHDLINIRLLSISPPQALRPYFQEGYLVGTDDVFNDYINKSELDLNNRLIAKYEIPNNDDFWGKHFNRIPKSALYPDNDIIHSICQEITSEIKVELNSSNIGNYIKLWTDLEQIIINKAKRYFPETHTLMNAIYVLLKYDEENSHIYSEINYLRQFRNKLVHKPTSVSNDETIRMTENLKNVLKLLG</sequence>
<accession>A0A2X2LNA9</accession>
<dbReference type="SMART" id="SM00901">
    <property type="entry name" value="FRG"/>
    <property type="match status" value="1"/>
</dbReference>
<reference evidence="1 2" key="1">
    <citation type="submission" date="2018-06" db="EMBL/GenBank/DDBJ databases">
        <authorList>
            <consortium name="Pathogen Informatics"/>
            <person name="Doyle S."/>
        </authorList>
    </citation>
    <scope>NUCLEOTIDE SEQUENCE [LARGE SCALE GENOMIC DNA]</scope>
    <source>
        <strain evidence="1 2">NCTC11343</strain>
    </source>
</reference>
<protein>
    <submittedName>
        <fullName evidence="1">FRG domain</fullName>
    </submittedName>
</protein>
<dbReference type="EMBL" id="UAUU01000011">
    <property type="protein sequence ID" value="SPZ94589.1"/>
    <property type="molecule type" value="Genomic_DNA"/>
</dbReference>
<dbReference type="RefSeq" id="WP_112376294.1">
    <property type="nucleotide sequence ID" value="NZ_CP069793.1"/>
</dbReference>